<keyword evidence="2 4" id="KW-1133">Transmembrane helix</keyword>
<dbReference type="EMBL" id="NWUF01000005">
    <property type="protein sequence ID" value="PCE43027.1"/>
    <property type="molecule type" value="Genomic_DNA"/>
</dbReference>
<feature type="domain" description="NfeD-like C-terminal" evidence="5">
    <location>
        <begin position="93"/>
        <end position="147"/>
    </location>
</feature>
<evidence type="ECO:0000256" key="3">
    <source>
        <dbReference type="ARBA" id="ARBA00023136"/>
    </source>
</evidence>
<organism evidence="6 7">
    <name type="scientific">Rhizorhabdus dicambivorans</name>
    <dbReference type="NCBI Taxonomy" id="1850238"/>
    <lineage>
        <taxon>Bacteria</taxon>
        <taxon>Pseudomonadati</taxon>
        <taxon>Pseudomonadota</taxon>
        <taxon>Alphaproteobacteria</taxon>
        <taxon>Sphingomonadales</taxon>
        <taxon>Sphingomonadaceae</taxon>
        <taxon>Rhizorhabdus</taxon>
    </lineage>
</organism>
<dbReference type="GO" id="GO:0005886">
    <property type="term" value="C:plasma membrane"/>
    <property type="evidence" value="ECO:0007669"/>
    <property type="project" value="TreeGrafter"/>
</dbReference>
<feature type="transmembrane region" description="Helical" evidence="4">
    <location>
        <begin position="12"/>
        <end position="38"/>
    </location>
</feature>
<keyword evidence="3 4" id="KW-0472">Membrane</keyword>
<dbReference type="AlphaFoldDB" id="A0A2A4G008"/>
<evidence type="ECO:0000313" key="6">
    <source>
        <dbReference type="EMBL" id="PCE43027.1"/>
    </source>
</evidence>
<evidence type="ECO:0000313" key="7">
    <source>
        <dbReference type="Proteomes" id="UP000218934"/>
    </source>
</evidence>
<dbReference type="InterPro" id="IPR052165">
    <property type="entry name" value="Membrane_assoc_protease"/>
</dbReference>
<dbReference type="RefSeq" id="WP_066962090.1">
    <property type="nucleotide sequence ID" value="NZ_CP023449.1"/>
</dbReference>
<evidence type="ECO:0000256" key="4">
    <source>
        <dbReference type="SAM" id="Phobius"/>
    </source>
</evidence>
<feature type="transmembrane region" description="Helical" evidence="4">
    <location>
        <begin position="44"/>
        <end position="70"/>
    </location>
</feature>
<comment type="caution">
    <text evidence="6">The sequence shown here is derived from an EMBL/GenBank/DDBJ whole genome shotgun (WGS) entry which is preliminary data.</text>
</comment>
<dbReference type="KEGG" id="rdi:CMV14_17130"/>
<gene>
    <name evidence="6" type="ORF">COO09_06915</name>
</gene>
<dbReference type="InterPro" id="IPR002810">
    <property type="entry name" value="NfeD-like_C"/>
</dbReference>
<evidence type="ECO:0000256" key="1">
    <source>
        <dbReference type="ARBA" id="ARBA00022692"/>
    </source>
</evidence>
<protein>
    <submittedName>
        <fullName evidence="6">NfeD family protein</fullName>
    </submittedName>
</protein>
<sequence>MSELFAQIDPRWGWLVAGALLATAELVVPGVFLIWIALAAFLTGLIALLFAPPLAVDFAIFAVAAVASIYGGRFLYRRAADEAPEPLLNKRAQRTIGKRVTICEAISGGYGRATDGDSFWAAKGPDMAAGTIATVVAMEENMLVVEPAV</sequence>
<proteinExistence type="predicted"/>
<dbReference type="PANTHER" id="PTHR33507:SF3">
    <property type="entry name" value="INNER MEMBRANE PROTEIN YBBJ"/>
    <property type="match status" value="1"/>
</dbReference>
<dbReference type="Pfam" id="PF01957">
    <property type="entry name" value="NfeD"/>
    <property type="match status" value="1"/>
</dbReference>
<accession>A0A2A4G008</accession>
<evidence type="ECO:0000256" key="2">
    <source>
        <dbReference type="ARBA" id="ARBA00022989"/>
    </source>
</evidence>
<dbReference type="OrthoDB" id="9810336at2"/>
<keyword evidence="7" id="KW-1185">Reference proteome</keyword>
<name>A0A2A4G008_9SPHN</name>
<dbReference type="Proteomes" id="UP000218934">
    <property type="component" value="Unassembled WGS sequence"/>
</dbReference>
<evidence type="ECO:0000259" key="5">
    <source>
        <dbReference type="Pfam" id="PF01957"/>
    </source>
</evidence>
<reference evidence="6 7" key="1">
    <citation type="submission" date="2017-09" db="EMBL/GenBank/DDBJ databases">
        <title>The Catabolism of 3,6-Dichlorosalicylic acid is Initiated by the Cytochrome P450 Monooxygenase DsmABC in Rhizorhabdus dicambivorans Ndbn-20.</title>
        <authorList>
            <person name="Na L."/>
        </authorList>
    </citation>
    <scope>NUCLEOTIDE SEQUENCE [LARGE SCALE GENOMIC DNA]</scope>
    <source>
        <strain evidence="6 7">Ndbn-20m</strain>
    </source>
</reference>
<keyword evidence="1 4" id="KW-0812">Transmembrane</keyword>
<dbReference type="PANTHER" id="PTHR33507">
    <property type="entry name" value="INNER MEMBRANE PROTEIN YBBJ"/>
    <property type="match status" value="1"/>
</dbReference>